<dbReference type="PRINTS" id="PR00359">
    <property type="entry name" value="BP450"/>
</dbReference>
<dbReference type="PANTHER" id="PTHR46696">
    <property type="entry name" value="P450, PUTATIVE (EUROFUNG)-RELATED"/>
    <property type="match status" value="1"/>
</dbReference>
<dbReference type="InterPro" id="IPR017972">
    <property type="entry name" value="Cyt_P450_CS"/>
</dbReference>
<dbReference type="GO" id="GO:0004497">
    <property type="term" value="F:monooxygenase activity"/>
    <property type="evidence" value="ECO:0007669"/>
    <property type="project" value="UniProtKB-KW"/>
</dbReference>
<protein>
    <recommendedName>
        <fullName evidence="8">Cytochrome P450</fullName>
    </recommendedName>
</protein>
<dbReference type="GO" id="GO:0005506">
    <property type="term" value="F:iron ion binding"/>
    <property type="evidence" value="ECO:0007669"/>
    <property type="project" value="InterPro"/>
</dbReference>
<evidence type="ECO:0000313" key="7">
    <source>
        <dbReference type="EMBL" id="SVA09905.1"/>
    </source>
</evidence>
<dbReference type="InterPro" id="IPR002397">
    <property type="entry name" value="Cyt_P450_B"/>
</dbReference>
<dbReference type="InterPro" id="IPR036396">
    <property type="entry name" value="Cyt_P450_sf"/>
</dbReference>
<feature type="non-terminal residue" evidence="7">
    <location>
        <position position="1"/>
    </location>
</feature>
<dbReference type="Pfam" id="PF00067">
    <property type="entry name" value="p450"/>
    <property type="match status" value="1"/>
</dbReference>
<accession>A0A381T0Z3</accession>
<dbReference type="PRINTS" id="PR00385">
    <property type="entry name" value="P450"/>
</dbReference>
<proteinExistence type="inferred from homology"/>
<keyword evidence="3" id="KW-0479">Metal-binding</keyword>
<dbReference type="GO" id="GO:0020037">
    <property type="term" value="F:heme binding"/>
    <property type="evidence" value="ECO:0007669"/>
    <property type="project" value="InterPro"/>
</dbReference>
<dbReference type="FunFam" id="1.10.630.10:FF:000018">
    <property type="entry name" value="Cytochrome P450 monooxygenase"/>
    <property type="match status" value="1"/>
</dbReference>
<dbReference type="Gene3D" id="1.10.630.10">
    <property type="entry name" value="Cytochrome P450"/>
    <property type="match status" value="1"/>
</dbReference>
<dbReference type="InterPro" id="IPR001128">
    <property type="entry name" value="Cyt_P450"/>
</dbReference>
<evidence type="ECO:0000256" key="2">
    <source>
        <dbReference type="ARBA" id="ARBA00022617"/>
    </source>
</evidence>
<sequence>VDPDARIDVDHHDPGFLASRHDRYAEIRQQCPVAFNEHYGGFWLVTDHESVATVARDNETFAHRYEPEPDPEDGFVFHGICGIPRVGGAPRQGVSEIDGPEHADVRRLLNPFFTPARVAALRPRMTEVSTWFLDQVVESGTCDLVLDYATPVPGVLTLEMMGLPSANWRHYSDFFHATVAYEPDRAEFREAVGRRQEMADELLAFAHHRRSNPADDITTALVTGHVLGEPLDDVQILDIMWNLVAGGLDTTTSLVSWALHHLGTHPEDRRHLITHPEVLPTAIEEFLRFYSPSETLTRTATCDVELGGHSIRRGDVVMIAWVAANRDEGVFERPDEVVVDREPNRHLAFGLGGHRCIGSHVARVEAEVMLADVLERLPDYDLDLDAFRPYPGNALMTGVVSMPAGFTPGPRVGPTVVPF</sequence>
<name>A0A381T0Z3_9ZZZZ</name>
<reference evidence="7" key="1">
    <citation type="submission" date="2018-05" db="EMBL/GenBank/DDBJ databases">
        <authorList>
            <person name="Lanie J.A."/>
            <person name="Ng W.-L."/>
            <person name="Kazmierczak K.M."/>
            <person name="Andrzejewski T.M."/>
            <person name="Davidsen T.M."/>
            <person name="Wayne K.J."/>
            <person name="Tettelin H."/>
            <person name="Glass J.I."/>
            <person name="Rusch D."/>
            <person name="Podicherti R."/>
            <person name="Tsui H.-C.T."/>
            <person name="Winkler M.E."/>
        </authorList>
    </citation>
    <scope>NUCLEOTIDE SEQUENCE</scope>
</reference>
<evidence type="ECO:0008006" key="8">
    <source>
        <dbReference type="Google" id="ProtNLM"/>
    </source>
</evidence>
<keyword evidence="6" id="KW-0503">Monooxygenase</keyword>
<keyword evidence="2" id="KW-0349">Heme</keyword>
<dbReference type="PANTHER" id="PTHR46696:SF6">
    <property type="entry name" value="P450, PUTATIVE (EUROFUNG)-RELATED"/>
    <property type="match status" value="1"/>
</dbReference>
<evidence type="ECO:0000256" key="6">
    <source>
        <dbReference type="ARBA" id="ARBA00023033"/>
    </source>
</evidence>
<evidence type="ECO:0000256" key="5">
    <source>
        <dbReference type="ARBA" id="ARBA00023004"/>
    </source>
</evidence>
<dbReference type="SUPFAM" id="SSF48264">
    <property type="entry name" value="Cytochrome P450"/>
    <property type="match status" value="1"/>
</dbReference>
<dbReference type="AlphaFoldDB" id="A0A381T0Z3"/>
<dbReference type="EMBL" id="UINC01003866">
    <property type="protein sequence ID" value="SVA09905.1"/>
    <property type="molecule type" value="Genomic_DNA"/>
</dbReference>
<dbReference type="GO" id="GO:0016705">
    <property type="term" value="F:oxidoreductase activity, acting on paired donors, with incorporation or reduction of molecular oxygen"/>
    <property type="evidence" value="ECO:0007669"/>
    <property type="project" value="InterPro"/>
</dbReference>
<comment type="similarity">
    <text evidence="1">Belongs to the cytochrome P450 family.</text>
</comment>
<gene>
    <name evidence="7" type="ORF">METZ01_LOCUS62759</name>
</gene>
<keyword evidence="4" id="KW-0560">Oxidoreductase</keyword>
<evidence type="ECO:0000256" key="3">
    <source>
        <dbReference type="ARBA" id="ARBA00022723"/>
    </source>
</evidence>
<dbReference type="PROSITE" id="PS00086">
    <property type="entry name" value="CYTOCHROME_P450"/>
    <property type="match status" value="1"/>
</dbReference>
<evidence type="ECO:0000256" key="4">
    <source>
        <dbReference type="ARBA" id="ARBA00023002"/>
    </source>
</evidence>
<evidence type="ECO:0000256" key="1">
    <source>
        <dbReference type="ARBA" id="ARBA00010617"/>
    </source>
</evidence>
<organism evidence="7">
    <name type="scientific">marine metagenome</name>
    <dbReference type="NCBI Taxonomy" id="408172"/>
    <lineage>
        <taxon>unclassified sequences</taxon>
        <taxon>metagenomes</taxon>
        <taxon>ecological metagenomes</taxon>
    </lineage>
</organism>
<keyword evidence="5" id="KW-0408">Iron</keyword>